<dbReference type="AlphaFoldDB" id="A0A8J3H877"/>
<dbReference type="EMBL" id="BNAP01000019">
    <property type="protein sequence ID" value="GHG97640.1"/>
    <property type="molecule type" value="Genomic_DNA"/>
</dbReference>
<dbReference type="GO" id="GO:0005509">
    <property type="term" value="F:calcium ion binding"/>
    <property type="evidence" value="ECO:0007669"/>
    <property type="project" value="TreeGrafter"/>
</dbReference>
<keyword evidence="6" id="KW-1185">Reference proteome</keyword>
<feature type="binding site" evidence="3">
    <location>
        <position position="198"/>
    </location>
    <ligand>
        <name>a divalent metal cation</name>
        <dbReference type="ChEBI" id="CHEBI:60240"/>
    </ligand>
</feature>
<feature type="binding site" evidence="3">
    <location>
        <position position="98"/>
    </location>
    <ligand>
        <name>substrate</name>
    </ligand>
</feature>
<reference evidence="5" key="2">
    <citation type="submission" date="2020-09" db="EMBL/GenBank/DDBJ databases">
        <authorList>
            <person name="Sun Q."/>
            <person name="Zhou Y."/>
        </authorList>
    </citation>
    <scope>NUCLEOTIDE SEQUENCE</scope>
    <source>
        <strain evidence="5">CGMCC 1.7081</strain>
    </source>
</reference>
<dbReference type="Pfam" id="PF08450">
    <property type="entry name" value="SGL"/>
    <property type="match status" value="1"/>
</dbReference>
<dbReference type="Proteomes" id="UP000611500">
    <property type="component" value="Unassembled WGS sequence"/>
</dbReference>
<dbReference type="Gene3D" id="2.120.10.30">
    <property type="entry name" value="TolB, C-terminal domain"/>
    <property type="match status" value="1"/>
</dbReference>
<feature type="binding site" evidence="3">
    <location>
        <position position="143"/>
    </location>
    <ligand>
        <name>a divalent metal cation</name>
        <dbReference type="ChEBI" id="CHEBI:60240"/>
    </ligand>
</feature>
<dbReference type="PRINTS" id="PR01790">
    <property type="entry name" value="SMP30FAMILY"/>
</dbReference>
<dbReference type="InterPro" id="IPR013658">
    <property type="entry name" value="SGL"/>
</dbReference>
<dbReference type="SUPFAM" id="SSF63829">
    <property type="entry name" value="Calcium-dependent phosphotriesterase"/>
    <property type="match status" value="1"/>
</dbReference>
<comment type="similarity">
    <text evidence="1">Belongs to the SMP-30/CGR1 family.</text>
</comment>
<evidence type="ECO:0000313" key="6">
    <source>
        <dbReference type="Proteomes" id="UP000611500"/>
    </source>
</evidence>
<dbReference type="InterPro" id="IPR011042">
    <property type="entry name" value="6-blade_b-propeller_TolB-like"/>
</dbReference>
<comment type="caution">
    <text evidence="5">The sequence shown here is derived from an EMBL/GenBank/DDBJ whole genome shotgun (WGS) entry which is preliminary data.</text>
</comment>
<organism evidence="5 6">
    <name type="scientific">Pseudodonghicola xiamenensis</name>
    <dbReference type="NCBI Taxonomy" id="337702"/>
    <lineage>
        <taxon>Bacteria</taxon>
        <taxon>Pseudomonadati</taxon>
        <taxon>Pseudomonadota</taxon>
        <taxon>Alphaproteobacteria</taxon>
        <taxon>Rhodobacterales</taxon>
        <taxon>Paracoccaceae</taxon>
        <taxon>Pseudodonghicola</taxon>
    </lineage>
</organism>
<feature type="domain" description="SMP-30/Gluconolactonase/LRE-like region" evidence="4">
    <location>
        <begin position="13"/>
        <end position="257"/>
    </location>
</feature>
<accession>A0A8J3H877</accession>
<evidence type="ECO:0000259" key="4">
    <source>
        <dbReference type="Pfam" id="PF08450"/>
    </source>
</evidence>
<proteinExistence type="inferred from homology"/>
<dbReference type="RefSeq" id="WP_028094959.1">
    <property type="nucleotide sequence ID" value="NZ_BNAP01000019.1"/>
</dbReference>
<dbReference type="GO" id="GO:0019853">
    <property type="term" value="P:L-ascorbic acid biosynthetic process"/>
    <property type="evidence" value="ECO:0007669"/>
    <property type="project" value="TreeGrafter"/>
</dbReference>
<evidence type="ECO:0000256" key="1">
    <source>
        <dbReference type="ARBA" id="ARBA00008853"/>
    </source>
</evidence>
<gene>
    <name evidence="5" type="ORF">GCM10010961_32500</name>
</gene>
<evidence type="ECO:0000256" key="3">
    <source>
        <dbReference type="PIRSR" id="PIRSR605511-2"/>
    </source>
</evidence>
<sequence>MTPPIFDDRICTLGEGPLWHPLRQQLFWFDIVNNRLLSRNGDRPLEWRFDRHVSAAGWIDEHHLLIASETDLFRFDLENGQETRLCALEADRPETRSNDGRADPWGGFWIGTMGKGGETGAGTLYRWYRGELRPLLCELTTPNAICFAPDRSCAYYSDTKARTIWRQPLAADTGWPQGERQVFLDLHATDQSPEYKPDGAVTDSEGCLWSAQWGAARVARYAPDGRFLEAVALPTGHTSCPAFGGPDLGTLFVTSATQKLPEDRPDWQADAGRTFALPTRYRGSPEPRVIC</sequence>
<dbReference type="InterPro" id="IPR005511">
    <property type="entry name" value="SMP-30"/>
</dbReference>
<dbReference type="GO" id="GO:0004341">
    <property type="term" value="F:gluconolactonase activity"/>
    <property type="evidence" value="ECO:0007669"/>
    <property type="project" value="TreeGrafter"/>
</dbReference>
<name>A0A8J3H877_9RHOB</name>
<protein>
    <submittedName>
        <fullName evidence="5">Gluconolactonase</fullName>
    </submittedName>
</protein>
<feature type="binding site" evidence="3">
    <location>
        <position position="96"/>
    </location>
    <ligand>
        <name>substrate</name>
    </ligand>
</feature>
<dbReference type="PANTHER" id="PTHR10907">
    <property type="entry name" value="REGUCALCIN"/>
    <property type="match status" value="1"/>
</dbReference>
<evidence type="ECO:0000256" key="2">
    <source>
        <dbReference type="PIRSR" id="PIRSR605511-1"/>
    </source>
</evidence>
<evidence type="ECO:0000313" key="5">
    <source>
        <dbReference type="EMBL" id="GHG97640.1"/>
    </source>
</evidence>
<feature type="binding site" evidence="3">
    <location>
        <position position="15"/>
    </location>
    <ligand>
        <name>a divalent metal cation</name>
        <dbReference type="ChEBI" id="CHEBI:60240"/>
    </ligand>
</feature>
<comment type="cofactor">
    <cofactor evidence="3">
        <name>Zn(2+)</name>
        <dbReference type="ChEBI" id="CHEBI:29105"/>
    </cofactor>
    <text evidence="3">Binds 1 divalent metal cation per subunit.</text>
</comment>
<reference evidence="5" key="1">
    <citation type="journal article" date="2014" name="Int. J. Syst. Evol. Microbiol.">
        <title>Complete genome sequence of Corynebacterium casei LMG S-19264T (=DSM 44701T), isolated from a smear-ripened cheese.</title>
        <authorList>
            <consortium name="US DOE Joint Genome Institute (JGI-PGF)"/>
            <person name="Walter F."/>
            <person name="Albersmeier A."/>
            <person name="Kalinowski J."/>
            <person name="Ruckert C."/>
        </authorList>
    </citation>
    <scope>NUCLEOTIDE SEQUENCE</scope>
    <source>
        <strain evidence="5">CGMCC 1.7081</strain>
    </source>
</reference>
<dbReference type="PANTHER" id="PTHR10907:SF47">
    <property type="entry name" value="REGUCALCIN"/>
    <property type="match status" value="1"/>
</dbReference>
<keyword evidence="3" id="KW-0862">Zinc</keyword>
<feature type="active site" description="Proton donor/acceptor" evidence="2">
    <location>
        <position position="198"/>
    </location>
</feature>
<keyword evidence="3" id="KW-0479">Metal-binding</keyword>